<dbReference type="EMBL" id="CAXHTB010000016">
    <property type="protein sequence ID" value="CAL0322078.1"/>
    <property type="molecule type" value="Genomic_DNA"/>
</dbReference>
<keyword evidence="4" id="KW-1185">Reference proteome</keyword>
<sequence>MKALAAAEVAPRKNYNKKKEAVLPKRGRVETLQVGAPPKSAYKPGLSSTTPTMSTGKQFSSLSSPPNQTAASSSPLGDVNISKGIGDVGLSQKIRKQDTNIGSEKGILTTANNATRNMRENKGKNIVEPVDLQSILISLLMNKPDGMTLKALENAVKGIVLSPKKKIKPIMRTIASYKSPGRYILLPEVGLESFRKPLTESGSYPDDNHPQLSAHEEFHDETPAPQGNSKENNTDDAPEELEQLKSKVAELTKTLEDVQMFEATHTSSPIGFTEGTFKNISKEAVNRADNIGSSNVGLQTGYNQTFLGRSATDLTQTGHRSFDLTIFGKSSANSMETSNKQGESSGRIRKHPQKGFRARGVGKLSEGRPSTDHIPREYNHNEFLVKKLYEQKKSLEGTLESRNPLSAFVSSGFSDNLESENKKIADIIFKESSRSHSSTMHSHPQHQKANNVEIGSQNLLAEMSGGPISNKFGVTLGIDFEGRSVNNNATGNAFTPNSSEEEAGLASREGLEFADKNNRDQDSREYFLDENSSYLKYEKAEAQLKGPITSFSQYKEYEQEYREMYGSYMFLNKACASYRDEFQALSNAAEAAKGDVDKYNNIRGKIMESYQTYGMKHKRQKKILVILHRELEKKRFMVAGSNNGDWYNLEKSKRVKGFRCGEYDEWIEKAKVSAANLSKKALKYARREDAILHALQLESKAVSHPELSDSHHDFNSAPKLPRSGLLSYEESGQNGSSKVHCMQTRRRRTPNDSEDDGTEGAKRMRGLEDLGIGVVSKTKIQDSVSLNISSMGKCLANGTYVSGGKGHSLTLKRKRSQVANVHETLRRKNRRRQLTKVLESTVAMVSVPIICDQLPSSRISPLCGVTDNKAPQLDSNESKRSDSPAVHNSDHPVAACENGTSVNVDDSGREASQKSYLVKDNEAFSVSGLAGNASSDKLVDVSFVRVIAEEKHTAAGKSQVNALEQQSFHGSQSEALLSSRVKDRNTGCTSSVAGHNMIVHSPERAGTKNSDGFSQGASDKVGRNILGAPNASFNCTSQVGCKPLVEGQLDEFRELSKHIKGTTEVKRFPSRSLTPQISLPCRQSHSIVNSNHQTIDYPGRNHCSDASLCDVKLEVKSSYRPQHVPLVSLVSKVNGKAFIGHPLTIEVLDDSHYDKVLGSIGRGLEGSDTHCMVKPNSVIGRIPSKKFPYCSNKKSSKTKKSGLLSKKIRRLSSLTGNRQSKEVRKPVADKLKGPVIACIPLSVVYSRINEATGHAKSNLSKEDDLKTNTNSGNSRMIW</sequence>
<dbReference type="PROSITE" id="PS51980">
    <property type="entry name" value="OCEL"/>
    <property type="match status" value="1"/>
</dbReference>
<protein>
    <recommendedName>
        <fullName evidence="2">OCEL domain-containing protein</fullName>
    </recommendedName>
</protein>
<feature type="compositionally biased region" description="Basic and acidic residues" evidence="1">
    <location>
        <begin position="206"/>
        <end position="222"/>
    </location>
</feature>
<feature type="region of interest" description="Disordered" evidence="1">
    <location>
        <begin position="489"/>
        <end position="518"/>
    </location>
</feature>
<name>A0AAV1XME1_LUPLU</name>
<feature type="compositionally biased region" description="Polar residues" evidence="1">
    <location>
        <begin position="1267"/>
        <end position="1278"/>
    </location>
</feature>
<dbReference type="Pfam" id="PF07303">
    <property type="entry name" value="Occludin_ELL"/>
    <property type="match status" value="1"/>
</dbReference>
<dbReference type="InterPro" id="IPR044679">
    <property type="entry name" value="PWWP2-like"/>
</dbReference>
<feature type="compositionally biased region" description="Polar residues" evidence="1">
    <location>
        <begin position="46"/>
        <end position="75"/>
    </location>
</feature>
<feature type="region of interest" description="Disordered" evidence="1">
    <location>
        <begin position="197"/>
        <end position="238"/>
    </location>
</feature>
<dbReference type="AlphaFoldDB" id="A0AAV1XME1"/>
<dbReference type="PANTHER" id="PTHR33697:SF1">
    <property type="entry name" value="TUDOR_PWWP_MBT SUPERFAMILY PROTEIN"/>
    <property type="match status" value="1"/>
</dbReference>
<evidence type="ECO:0000256" key="1">
    <source>
        <dbReference type="SAM" id="MobiDB-lite"/>
    </source>
</evidence>
<proteinExistence type="predicted"/>
<accession>A0AAV1XME1</accession>
<gene>
    <name evidence="3" type="ORF">LLUT_LOCUS23138</name>
</gene>
<feature type="region of interest" description="Disordered" evidence="1">
    <location>
        <begin position="333"/>
        <end position="375"/>
    </location>
</feature>
<dbReference type="Proteomes" id="UP001497480">
    <property type="component" value="Unassembled WGS sequence"/>
</dbReference>
<feature type="region of interest" description="Disordered" evidence="1">
    <location>
        <begin position="868"/>
        <end position="909"/>
    </location>
</feature>
<evidence type="ECO:0000313" key="4">
    <source>
        <dbReference type="Proteomes" id="UP001497480"/>
    </source>
</evidence>
<dbReference type="InterPro" id="IPR010844">
    <property type="entry name" value="Occludin_ELL"/>
</dbReference>
<feature type="region of interest" description="Disordered" evidence="1">
    <location>
        <begin position="1255"/>
        <end position="1278"/>
    </location>
</feature>
<feature type="region of interest" description="Disordered" evidence="1">
    <location>
        <begin position="703"/>
        <end position="761"/>
    </location>
</feature>
<feature type="compositionally biased region" description="Polar residues" evidence="1">
    <location>
        <begin position="333"/>
        <end position="344"/>
    </location>
</feature>
<feature type="compositionally biased region" description="Basic and acidic residues" evidence="1">
    <location>
        <begin position="18"/>
        <end position="29"/>
    </location>
</feature>
<reference evidence="3 4" key="1">
    <citation type="submission" date="2024-03" db="EMBL/GenBank/DDBJ databases">
        <authorList>
            <person name="Martinez-Hernandez J."/>
        </authorList>
    </citation>
    <scope>NUCLEOTIDE SEQUENCE [LARGE SCALE GENOMIC DNA]</scope>
</reference>
<feature type="compositionally biased region" description="Basic and acidic residues" evidence="1">
    <location>
        <begin position="509"/>
        <end position="518"/>
    </location>
</feature>
<feature type="compositionally biased region" description="Basic residues" evidence="1">
    <location>
        <begin position="347"/>
        <end position="357"/>
    </location>
</feature>
<feature type="compositionally biased region" description="Basic and acidic residues" evidence="1">
    <location>
        <begin position="365"/>
        <end position="375"/>
    </location>
</feature>
<dbReference type="PANTHER" id="PTHR33697">
    <property type="entry name" value="T17B22.17 PROTEIN-RELATED"/>
    <property type="match status" value="1"/>
</dbReference>
<evidence type="ECO:0000259" key="2">
    <source>
        <dbReference type="PROSITE" id="PS51980"/>
    </source>
</evidence>
<feature type="compositionally biased region" description="Basic and acidic residues" evidence="1">
    <location>
        <begin position="703"/>
        <end position="714"/>
    </location>
</feature>
<feature type="compositionally biased region" description="Polar residues" evidence="1">
    <location>
        <begin position="489"/>
        <end position="498"/>
    </location>
</feature>
<comment type="caution">
    <text evidence="3">The sequence shown here is derived from an EMBL/GenBank/DDBJ whole genome shotgun (WGS) entry which is preliminary data.</text>
</comment>
<evidence type="ECO:0000313" key="3">
    <source>
        <dbReference type="EMBL" id="CAL0322078.1"/>
    </source>
</evidence>
<organism evidence="3 4">
    <name type="scientific">Lupinus luteus</name>
    <name type="common">European yellow lupine</name>
    <dbReference type="NCBI Taxonomy" id="3873"/>
    <lineage>
        <taxon>Eukaryota</taxon>
        <taxon>Viridiplantae</taxon>
        <taxon>Streptophyta</taxon>
        <taxon>Embryophyta</taxon>
        <taxon>Tracheophyta</taxon>
        <taxon>Spermatophyta</taxon>
        <taxon>Magnoliopsida</taxon>
        <taxon>eudicotyledons</taxon>
        <taxon>Gunneridae</taxon>
        <taxon>Pentapetalae</taxon>
        <taxon>rosids</taxon>
        <taxon>fabids</taxon>
        <taxon>Fabales</taxon>
        <taxon>Fabaceae</taxon>
        <taxon>Papilionoideae</taxon>
        <taxon>50 kb inversion clade</taxon>
        <taxon>genistoids sensu lato</taxon>
        <taxon>core genistoids</taxon>
        <taxon>Genisteae</taxon>
        <taxon>Lupinus</taxon>
    </lineage>
</organism>
<feature type="domain" description="OCEL" evidence="2">
    <location>
        <begin position="539"/>
        <end position="646"/>
    </location>
</feature>
<feature type="region of interest" description="Disordered" evidence="1">
    <location>
        <begin position="18"/>
        <end position="78"/>
    </location>
</feature>